<organism evidence="7 8">
    <name type="scientific">Phenylobacterium montanum</name>
    <dbReference type="NCBI Taxonomy" id="2823693"/>
    <lineage>
        <taxon>Bacteria</taxon>
        <taxon>Pseudomonadati</taxon>
        <taxon>Pseudomonadota</taxon>
        <taxon>Alphaproteobacteria</taxon>
        <taxon>Caulobacterales</taxon>
        <taxon>Caulobacteraceae</taxon>
        <taxon>Phenylobacterium</taxon>
    </lineage>
</organism>
<dbReference type="KEGG" id="caul:KCG34_23360"/>
<evidence type="ECO:0000256" key="4">
    <source>
        <dbReference type="ARBA" id="ARBA00023136"/>
    </source>
</evidence>
<keyword evidence="8" id="KW-1185">Reference proteome</keyword>
<evidence type="ECO:0000256" key="1">
    <source>
        <dbReference type="ARBA" id="ARBA00004141"/>
    </source>
</evidence>
<feature type="transmembrane region" description="Helical" evidence="5">
    <location>
        <begin position="326"/>
        <end position="346"/>
    </location>
</feature>
<keyword evidence="2 5" id="KW-0812">Transmembrane</keyword>
<evidence type="ECO:0000313" key="7">
    <source>
        <dbReference type="EMBL" id="QUD87940.1"/>
    </source>
</evidence>
<dbReference type="InterPro" id="IPR001958">
    <property type="entry name" value="Tet-R_TetA/multi-R_MdtG-like"/>
</dbReference>
<dbReference type="SUPFAM" id="SSF103473">
    <property type="entry name" value="MFS general substrate transporter"/>
    <property type="match status" value="1"/>
</dbReference>
<sequence length="435" mass="45616">MLDDRGDRQGARPMEARSGATGVSTRLIGLLALLMFLNYADRGSLSVAAPLLKDQLRLDAAQMGVLLSSFFWTYALAQPVAGVVAQKFPIRWVLAGGLTVWAGATMLCGVTTGFASLLVLRLMLGLGESVIFPANARLLAEHAPDRQRGFANAIISVGMFVGPAAGTLAGGLILARFGWQAVFLCLGAVSLLWLLPWFATPLPGSTPAHPAEPAVEAPGFGEILRQRDLWGVSFGQFCYSYSPYLILTWLPLFLVKAEHFSLTAMAWIGAAVPASQAVGAALSGHLSDHMIRRGGGVTLARKAFMLGGMAGCGVMLVLTAYASRTWVAPCLCLAAFCSGAMSPMTFTVGQTLAGPAAAGRWMGIQNLVGNLAGISAPMVTGWIVQTTGSFRPAFLAAATLSIAGVICWGLVLGPIEPVAWRRRATLALSPALKAT</sequence>
<feature type="transmembrane region" description="Helical" evidence="5">
    <location>
        <begin position="20"/>
        <end position="40"/>
    </location>
</feature>
<keyword evidence="4 5" id="KW-0472">Membrane</keyword>
<gene>
    <name evidence="7" type="ORF">KCG34_23360</name>
</gene>
<accession>A0A975FZ47</accession>
<feature type="transmembrane region" description="Helical" evidence="5">
    <location>
        <begin position="153"/>
        <end position="174"/>
    </location>
</feature>
<evidence type="ECO:0000256" key="5">
    <source>
        <dbReference type="SAM" id="Phobius"/>
    </source>
</evidence>
<comment type="subcellular location">
    <subcellularLocation>
        <location evidence="1">Membrane</location>
        <topology evidence="1">Multi-pass membrane protein</topology>
    </subcellularLocation>
</comment>
<dbReference type="InterPro" id="IPR020846">
    <property type="entry name" value="MFS_dom"/>
</dbReference>
<evidence type="ECO:0000259" key="6">
    <source>
        <dbReference type="PROSITE" id="PS50850"/>
    </source>
</evidence>
<feature type="transmembrane region" description="Helical" evidence="5">
    <location>
        <begin position="390"/>
        <end position="413"/>
    </location>
</feature>
<dbReference type="GO" id="GO:0016020">
    <property type="term" value="C:membrane"/>
    <property type="evidence" value="ECO:0007669"/>
    <property type="project" value="UniProtKB-SubCell"/>
</dbReference>
<feature type="transmembrane region" description="Helical" evidence="5">
    <location>
        <begin position="60"/>
        <end position="85"/>
    </location>
</feature>
<protein>
    <submittedName>
        <fullName evidence="7">MFS transporter</fullName>
    </submittedName>
</protein>
<keyword evidence="3 5" id="KW-1133">Transmembrane helix</keyword>
<feature type="transmembrane region" description="Helical" evidence="5">
    <location>
        <begin position="367"/>
        <end position="384"/>
    </location>
</feature>
<dbReference type="PANTHER" id="PTHR11662:SF399">
    <property type="entry name" value="FI19708P1-RELATED"/>
    <property type="match status" value="1"/>
</dbReference>
<dbReference type="AlphaFoldDB" id="A0A975FZ47"/>
<feature type="domain" description="Major facilitator superfamily (MFS) profile" evidence="6">
    <location>
        <begin position="27"/>
        <end position="416"/>
    </location>
</feature>
<feature type="transmembrane region" description="Helical" evidence="5">
    <location>
        <begin position="181"/>
        <end position="199"/>
    </location>
</feature>
<feature type="transmembrane region" description="Helical" evidence="5">
    <location>
        <begin position="92"/>
        <end position="120"/>
    </location>
</feature>
<dbReference type="CDD" id="cd17319">
    <property type="entry name" value="MFS_ExuT_GudP_like"/>
    <property type="match status" value="1"/>
</dbReference>
<evidence type="ECO:0000313" key="8">
    <source>
        <dbReference type="Proteomes" id="UP000676409"/>
    </source>
</evidence>
<dbReference type="PRINTS" id="PR01035">
    <property type="entry name" value="TCRTETA"/>
</dbReference>
<dbReference type="InterPro" id="IPR050382">
    <property type="entry name" value="MFS_Na/Anion_cotransporter"/>
</dbReference>
<feature type="transmembrane region" description="Helical" evidence="5">
    <location>
        <begin position="260"/>
        <end position="282"/>
    </location>
</feature>
<dbReference type="EMBL" id="CP073078">
    <property type="protein sequence ID" value="QUD87940.1"/>
    <property type="molecule type" value="Genomic_DNA"/>
</dbReference>
<dbReference type="GO" id="GO:0022857">
    <property type="term" value="F:transmembrane transporter activity"/>
    <property type="evidence" value="ECO:0007669"/>
    <property type="project" value="InterPro"/>
</dbReference>
<dbReference type="Gene3D" id="1.20.1250.20">
    <property type="entry name" value="MFS general substrate transporter like domains"/>
    <property type="match status" value="2"/>
</dbReference>
<evidence type="ECO:0000256" key="3">
    <source>
        <dbReference type="ARBA" id="ARBA00022989"/>
    </source>
</evidence>
<evidence type="ECO:0000256" key="2">
    <source>
        <dbReference type="ARBA" id="ARBA00022692"/>
    </source>
</evidence>
<dbReference type="Pfam" id="PF07690">
    <property type="entry name" value="MFS_1"/>
    <property type="match status" value="1"/>
</dbReference>
<dbReference type="PROSITE" id="PS50850">
    <property type="entry name" value="MFS"/>
    <property type="match status" value="1"/>
</dbReference>
<dbReference type="PANTHER" id="PTHR11662">
    <property type="entry name" value="SOLUTE CARRIER FAMILY 17"/>
    <property type="match status" value="1"/>
</dbReference>
<dbReference type="InterPro" id="IPR036259">
    <property type="entry name" value="MFS_trans_sf"/>
</dbReference>
<dbReference type="RefSeq" id="WP_211937991.1">
    <property type="nucleotide sequence ID" value="NZ_CP073078.1"/>
</dbReference>
<feature type="transmembrane region" description="Helical" evidence="5">
    <location>
        <begin position="303"/>
        <end position="320"/>
    </location>
</feature>
<name>A0A975FZ47_9CAUL</name>
<dbReference type="Proteomes" id="UP000676409">
    <property type="component" value="Chromosome"/>
</dbReference>
<dbReference type="InterPro" id="IPR011701">
    <property type="entry name" value="MFS"/>
</dbReference>
<proteinExistence type="predicted"/>
<reference evidence="7" key="1">
    <citation type="submission" date="2021-04" db="EMBL/GenBank/DDBJ databases">
        <title>The complete genome sequence of Caulobacter sp. S6.</title>
        <authorList>
            <person name="Tang Y."/>
            <person name="Ouyang W."/>
            <person name="Liu Q."/>
            <person name="Huang B."/>
            <person name="Guo Z."/>
            <person name="Lei P."/>
        </authorList>
    </citation>
    <scope>NUCLEOTIDE SEQUENCE</scope>
    <source>
        <strain evidence="7">S6</strain>
    </source>
</reference>